<feature type="region of interest" description="Disordered" evidence="8">
    <location>
        <begin position="666"/>
        <end position="690"/>
    </location>
</feature>
<evidence type="ECO:0000256" key="7">
    <source>
        <dbReference type="ARBA" id="ARBA00023242"/>
    </source>
</evidence>
<evidence type="ECO:0000256" key="2">
    <source>
        <dbReference type="ARBA" id="ARBA00004496"/>
    </source>
</evidence>
<dbReference type="GO" id="GO:0005643">
    <property type="term" value="C:nuclear pore"/>
    <property type="evidence" value="ECO:0007669"/>
    <property type="project" value="TreeGrafter"/>
</dbReference>
<evidence type="ECO:0000256" key="5">
    <source>
        <dbReference type="ARBA" id="ARBA00022490"/>
    </source>
</evidence>
<dbReference type="InterPro" id="IPR011989">
    <property type="entry name" value="ARM-like"/>
</dbReference>
<dbReference type="EMBL" id="PKPP01003127">
    <property type="protein sequence ID" value="PWA71148.1"/>
    <property type="molecule type" value="Genomic_DNA"/>
</dbReference>
<dbReference type="PANTHER" id="PTHR12596">
    <property type="entry name" value="EXPORTIN 4,7-RELATED"/>
    <property type="match status" value="1"/>
</dbReference>
<dbReference type="AlphaFoldDB" id="A0A2U1NCC8"/>
<dbReference type="InterPro" id="IPR004330">
    <property type="entry name" value="FAR1_DNA_bnd_dom"/>
</dbReference>
<evidence type="ECO:0000256" key="8">
    <source>
        <dbReference type="SAM" id="MobiDB-lite"/>
    </source>
</evidence>
<dbReference type="FunFam" id="1.25.10.10:FF:000287">
    <property type="entry name" value="Exportin-4 protein"/>
    <property type="match status" value="1"/>
</dbReference>
<dbReference type="GO" id="GO:0005049">
    <property type="term" value="F:nuclear export signal receptor activity"/>
    <property type="evidence" value="ECO:0007669"/>
    <property type="project" value="InterPro"/>
</dbReference>
<evidence type="ECO:0000313" key="10">
    <source>
        <dbReference type="EMBL" id="PWA71148.1"/>
    </source>
</evidence>
<keyword evidence="6" id="KW-0653">Protein transport</keyword>
<evidence type="ECO:0000259" key="9">
    <source>
        <dbReference type="Pfam" id="PF03101"/>
    </source>
</evidence>
<accession>A0A2U1NCC8</accession>
<dbReference type="Gene3D" id="1.25.10.10">
    <property type="entry name" value="Leucine-rich Repeat Variant"/>
    <property type="match status" value="1"/>
</dbReference>
<evidence type="ECO:0000256" key="6">
    <source>
        <dbReference type="ARBA" id="ARBA00022927"/>
    </source>
</evidence>
<keyword evidence="11" id="KW-1185">Reference proteome</keyword>
<evidence type="ECO:0000256" key="3">
    <source>
        <dbReference type="ARBA" id="ARBA00009466"/>
    </source>
</evidence>
<keyword evidence="5" id="KW-0963">Cytoplasm</keyword>
<dbReference type="STRING" id="35608.A0A2U1NCC8"/>
<proteinExistence type="inferred from homology"/>
<comment type="similarity">
    <text evidence="3">Belongs to the exportin family.</text>
</comment>
<sequence length="707" mass="80254">MCLIKRSLAQTLILSASGIKNSVEANQYIRDLTSHMTAYLNDVSGKKDIKSICQQPDVILGVTCLLERLRGASSASEPRTQKAIYEMGFSVMQPILKFLEVYKDEAAVVYLLLKVVVDWVEGQIIYLEPHETALVIDFCMHLLQLYSSHNIGKISVSVSSSLQSEANAEKYRDLRALLQLLQKLCTKDMVDVSSAAIDDQQTSISQVIYVGVHIVSPLITIDMLKYPKLCYDHFALLSHMLEVYPEMIPKLNHEAFSHISGTLDFGLHHQDEEIVGMCLRSLSALALYHYKERGGGRDGLGGAADALFPLILCDHDLYQRLGNELVERQPNSVLKTRMASALHSLTTSDDLSPSADRLNMRKFRKNLNRFLIDAGEKLWVPDIPVGQKPAYGMMYYTLEQAYEYYKDYAKRAGFEVRLGQQYKSKKNKDDNLDLKYFVCSKEGTNPAPKKVGPKSKQRKHSSKRTDCKAAFRVNRYPIPDFHTELQIEKEASELYTRSILFDVQTEIYASVISCMSVSVSDVDSGKKYVIQDTGEDEKLSRRNRIVKGKPLYDVFYEVKTFPRKYVLRRWSQDSLPPASVIQASGDTPDMILREIFRSVEYCVNRYANEPELLQKFRDHQVQLMAKADADVPIPKKTNKRDRIASILGVSQPEEIVVNIPKQVSTKGSRKRIKSSIERSMNPSGKHRKNCRFCKCSMNDHNQANALP</sequence>
<dbReference type="Pfam" id="PF03101">
    <property type="entry name" value="FAR1"/>
    <property type="match status" value="1"/>
</dbReference>
<comment type="subcellular location">
    <subcellularLocation>
        <location evidence="2">Cytoplasm</location>
    </subcellularLocation>
    <subcellularLocation>
        <location evidence="1">Nucleus</location>
    </subcellularLocation>
</comment>
<feature type="domain" description="FAR1" evidence="9">
    <location>
        <begin position="403"/>
        <end position="475"/>
    </location>
</feature>
<keyword evidence="7" id="KW-0539">Nucleus</keyword>
<dbReference type="GO" id="GO:0005737">
    <property type="term" value="C:cytoplasm"/>
    <property type="evidence" value="ECO:0007669"/>
    <property type="project" value="UniProtKB-SubCell"/>
</dbReference>
<dbReference type="InterPro" id="IPR044189">
    <property type="entry name" value="XPO4/7-like"/>
</dbReference>
<dbReference type="OrthoDB" id="5548448at2759"/>
<evidence type="ECO:0000313" key="11">
    <source>
        <dbReference type="Proteomes" id="UP000245207"/>
    </source>
</evidence>
<organism evidence="10 11">
    <name type="scientific">Artemisia annua</name>
    <name type="common">Sweet wormwood</name>
    <dbReference type="NCBI Taxonomy" id="35608"/>
    <lineage>
        <taxon>Eukaryota</taxon>
        <taxon>Viridiplantae</taxon>
        <taxon>Streptophyta</taxon>
        <taxon>Embryophyta</taxon>
        <taxon>Tracheophyta</taxon>
        <taxon>Spermatophyta</taxon>
        <taxon>Magnoliopsida</taxon>
        <taxon>eudicotyledons</taxon>
        <taxon>Gunneridae</taxon>
        <taxon>Pentapetalae</taxon>
        <taxon>asterids</taxon>
        <taxon>campanulids</taxon>
        <taxon>Asterales</taxon>
        <taxon>Asteraceae</taxon>
        <taxon>Asteroideae</taxon>
        <taxon>Anthemideae</taxon>
        <taxon>Artemisiinae</taxon>
        <taxon>Artemisia</taxon>
    </lineage>
</organism>
<evidence type="ECO:0000256" key="1">
    <source>
        <dbReference type="ARBA" id="ARBA00004123"/>
    </source>
</evidence>
<name>A0A2U1NCC8_ARTAN</name>
<dbReference type="Proteomes" id="UP000245207">
    <property type="component" value="Unassembled WGS sequence"/>
</dbReference>
<keyword evidence="4" id="KW-0813">Transport</keyword>
<gene>
    <name evidence="10" type="ORF">CTI12_AA283370</name>
</gene>
<evidence type="ECO:0000256" key="4">
    <source>
        <dbReference type="ARBA" id="ARBA00022448"/>
    </source>
</evidence>
<dbReference type="PANTHER" id="PTHR12596:SF1">
    <property type="entry name" value="EXPORTIN-4"/>
    <property type="match status" value="1"/>
</dbReference>
<dbReference type="GO" id="GO:0006611">
    <property type="term" value="P:protein export from nucleus"/>
    <property type="evidence" value="ECO:0007669"/>
    <property type="project" value="TreeGrafter"/>
</dbReference>
<protein>
    <recommendedName>
        <fullName evidence="9">FAR1 domain-containing protein</fullName>
    </recommendedName>
</protein>
<comment type="caution">
    <text evidence="10">The sequence shown here is derived from an EMBL/GenBank/DDBJ whole genome shotgun (WGS) entry which is preliminary data.</text>
</comment>
<reference evidence="10 11" key="1">
    <citation type="journal article" date="2018" name="Mol. Plant">
        <title>The genome of Artemisia annua provides insight into the evolution of Asteraceae family and artemisinin biosynthesis.</title>
        <authorList>
            <person name="Shen Q."/>
            <person name="Zhang L."/>
            <person name="Liao Z."/>
            <person name="Wang S."/>
            <person name="Yan T."/>
            <person name="Shi P."/>
            <person name="Liu M."/>
            <person name="Fu X."/>
            <person name="Pan Q."/>
            <person name="Wang Y."/>
            <person name="Lv Z."/>
            <person name="Lu X."/>
            <person name="Zhang F."/>
            <person name="Jiang W."/>
            <person name="Ma Y."/>
            <person name="Chen M."/>
            <person name="Hao X."/>
            <person name="Li L."/>
            <person name="Tang Y."/>
            <person name="Lv G."/>
            <person name="Zhou Y."/>
            <person name="Sun X."/>
            <person name="Brodelius P.E."/>
            <person name="Rose J.K.C."/>
            <person name="Tang K."/>
        </authorList>
    </citation>
    <scope>NUCLEOTIDE SEQUENCE [LARGE SCALE GENOMIC DNA]</scope>
    <source>
        <strain evidence="11">cv. Huhao1</strain>
        <tissue evidence="10">Leaf</tissue>
    </source>
</reference>